<evidence type="ECO:0000313" key="2">
    <source>
        <dbReference type="EnsemblMetazoa" id="PPA29486.1"/>
    </source>
</evidence>
<dbReference type="AlphaFoldDB" id="A0A2A6CMW4"/>
<accession>A0A2A6CMW4</accession>
<dbReference type="Proteomes" id="UP000005239">
    <property type="component" value="Unassembled WGS sequence"/>
</dbReference>
<dbReference type="PANTHER" id="PTHR21629">
    <property type="entry name" value="C6 DOMAIN-CONTAINING PROTEIN"/>
    <property type="match status" value="1"/>
</dbReference>
<reference evidence="3" key="1">
    <citation type="journal article" date="2008" name="Nat. Genet.">
        <title>The Pristionchus pacificus genome provides a unique perspective on nematode lifestyle and parasitism.</title>
        <authorList>
            <person name="Dieterich C."/>
            <person name="Clifton S.W."/>
            <person name="Schuster L.N."/>
            <person name="Chinwalla A."/>
            <person name="Delehaunty K."/>
            <person name="Dinkelacker I."/>
            <person name="Fulton L."/>
            <person name="Fulton R."/>
            <person name="Godfrey J."/>
            <person name="Minx P."/>
            <person name="Mitreva M."/>
            <person name="Roeseler W."/>
            <person name="Tian H."/>
            <person name="Witte H."/>
            <person name="Yang S.P."/>
            <person name="Wilson R.K."/>
            <person name="Sommer R.J."/>
        </authorList>
    </citation>
    <scope>NUCLEOTIDE SEQUENCE [LARGE SCALE GENOMIC DNA]</scope>
    <source>
        <strain evidence="3">PS312</strain>
    </source>
</reference>
<evidence type="ECO:0000256" key="1">
    <source>
        <dbReference type="SAM" id="MobiDB-lite"/>
    </source>
</evidence>
<accession>A0A8R1YK76</accession>
<feature type="compositionally biased region" description="Low complexity" evidence="1">
    <location>
        <begin position="78"/>
        <end position="109"/>
    </location>
</feature>
<dbReference type="PANTHER" id="PTHR21629:SF5">
    <property type="entry name" value="C6 DOMAIN-CONTAINING PROTEIN"/>
    <property type="match status" value="1"/>
</dbReference>
<evidence type="ECO:0000313" key="3">
    <source>
        <dbReference type="Proteomes" id="UP000005239"/>
    </source>
</evidence>
<proteinExistence type="predicted"/>
<organism evidence="2 3">
    <name type="scientific">Pristionchus pacificus</name>
    <name type="common">Parasitic nematode worm</name>
    <dbReference type="NCBI Taxonomy" id="54126"/>
    <lineage>
        <taxon>Eukaryota</taxon>
        <taxon>Metazoa</taxon>
        <taxon>Ecdysozoa</taxon>
        <taxon>Nematoda</taxon>
        <taxon>Chromadorea</taxon>
        <taxon>Rhabditida</taxon>
        <taxon>Rhabditina</taxon>
        <taxon>Diplogasteromorpha</taxon>
        <taxon>Diplogasteroidea</taxon>
        <taxon>Neodiplogasteridae</taxon>
        <taxon>Pristionchus</taxon>
    </lineage>
</organism>
<name>A0A2A6CMW4_PRIPA</name>
<reference evidence="2" key="2">
    <citation type="submission" date="2022-06" db="UniProtKB">
        <authorList>
            <consortium name="EnsemblMetazoa"/>
        </authorList>
    </citation>
    <scope>IDENTIFICATION</scope>
    <source>
        <strain evidence="2">PS312</strain>
    </source>
</reference>
<gene>
    <name evidence="2" type="primary">WBGene00119040</name>
</gene>
<sequence length="224" mass="23743">GATSFITKGPPCTEYTFVCGGSSIQLNSQVSVYDADDGVTDGKVTVTLTCNDASTWWQYQGSRNIYKIGCYGSSNELTTSTTTESTSTSTEPTTSTTTESTTTSTEPTTSTTAACKTCAAPSPTIDEDFATQPFTSKVKKCNKWTFVCGGYAIEFNDGEQVSDSGDGVPDGKVTMELECSANGATWQFAGVDVTFITCLVINVNMSALGSNNGSAWKQPWVWAH</sequence>
<protein>
    <submittedName>
        <fullName evidence="2">Uncharacterized protein</fullName>
    </submittedName>
</protein>
<dbReference type="EnsemblMetazoa" id="PPA29486.1">
    <property type="protein sequence ID" value="PPA29486.1"/>
    <property type="gene ID" value="WBGene00119040"/>
</dbReference>
<feature type="region of interest" description="Disordered" evidence="1">
    <location>
        <begin position="77"/>
        <end position="109"/>
    </location>
</feature>
<keyword evidence="3" id="KW-1185">Reference proteome</keyword>